<gene>
    <name evidence="3" type="ORF">SAMN04489717_4912</name>
</gene>
<accession>A0A1H1XDV6</accession>
<reference evidence="3 4" key="1">
    <citation type="submission" date="2016-10" db="EMBL/GenBank/DDBJ databases">
        <authorList>
            <person name="de Groot N.N."/>
        </authorList>
    </citation>
    <scope>NUCLEOTIDE SEQUENCE [LARGE SCALE GENOMIC DNA]</scope>
    <source>
        <strain evidence="3 4">DSM 22024</strain>
    </source>
</reference>
<organism evidence="3 4">
    <name type="scientific">Actinopolymorpha singaporensis</name>
    <dbReference type="NCBI Taxonomy" id="117157"/>
    <lineage>
        <taxon>Bacteria</taxon>
        <taxon>Bacillati</taxon>
        <taxon>Actinomycetota</taxon>
        <taxon>Actinomycetes</taxon>
        <taxon>Propionibacteriales</taxon>
        <taxon>Actinopolymorphaceae</taxon>
        <taxon>Actinopolymorpha</taxon>
    </lineage>
</organism>
<feature type="domain" description="Microcystin LR degradation protein MlrC N-terminal" evidence="2">
    <location>
        <begin position="4"/>
        <end position="288"/>
    </location>
</feature>
<evidence type="ECO:0000259" key="1">
    <source>
        <dbReference type="Pfam" id="PF07171"/>
    </source>
</evidence>
<dbReference type="InterPro" id="IPR015995">
    <property type="entry name" value="MlrC_N"/>
</dbReference>
<evidence type="ECO:0000313" key="4">
    <source>
        <dbReference type="Proteomes" id="UP000198983"/>
    </source>
</evidence>
<dbReference type="RefSeq" id="WP_092655917.1">
    <property type="nucleotide sequence ID" value="NZ_LT629732.1"/>
</dbReference>
<protein>
    <submittedName>
        <fullName evidence="3">Microcystin degradation protein MlrC, contains DUF1485 domain</fullName>
    </submittedName>
</protein>
<evidence type="ECO:0000313" key="3">
    <source>
        <dbReference type="EMBL" id="SDT06826.1"/>
    </source>
</evidence>
<dbReference type="EMBL" id="LT629732">
    <property type="protein sequence ID" value="SDT06826.1"/>
    <property type="molecule type" value="Genomic_DNA"/>
</dbReference>
<proteinExistence type="predicted"/>
<dbReference type="AlphaFoldDB" id="A0A1H1XDV6"/>
<dbReference type="STRING" id="117157.SAMN04489717_4912"/>
<feature type="domain" description="Microcystin LR degradation protein MlrC C-terminal" evidence="1">
    <location>
        <begin position="298"/>
        <end position="465"/>
    </location>
</feature>
<dbReference type="PIRSF" id="PIRSF012702">
    <property type="entry name" value="UCP012702"/>
    <property type="match status" value="1"/>
</dbReference>
<dbReference type="Proteomes" id="UP000198983">
    <property type="component" value="Chromosome I"/>
</dbReference>
<sequence length="488" mass="52773">MTYRIAIAGMSTESSTFTTHRTGLADFRVGRGEELADRYPFLAGWRLPEHPEVEFVPLLQASALPGGQVLPEVYDAIEAEILERLRAVLDEGELHGFYFDIHGAMAVEGRRDAEAALAHRIRSLVGSDCVISASMDLHGQVSEDLAETVDLLTAYRTAPHLDYVETRERAVRNLVRCLVEEIRPVRAWVRVPVLLPGEKTSTRVEPAKSVYASVEEAERLDGVMDASLWVGYAWADEPRSAATVVVYGTDQGVVSAQAERIARAWWDARHEFEFCAPAGPADWCVAQAFESGQRPFFVSDSGDNPTAGGSNDVAWLLGHLLATPALASGERTAIWASCVAPDAVRTCVDAGVGARVDVQVGGVFGGGEPVAMSGEVTHVTRDDQVGGDIAVVRSGGVSAVLTSRRKPFHYVAHLQALGLEPADHDLTAVKIGYLQPDLYQAAKGWVLALTPGGVDQDLLRLDYQHVVRPVHPLDDDLADPDLTPVIFG</sequence>
<dbReference type="Pfam" id="PF07364">
    <property type="entry name" value="DUF1485"/>
    <property type="match status" value="1"/>
</dbReference>
<dbReference type="Pfam" id="PF07171">
    <property type="entry name" value="MlrC_C"/>
    <property type="match status" value="1"/>
</dbReference>
<dbReference type="InterPro" id="IPR009197">
    <property type="entry name" value="MlrC"/>
</dbReference>
<name>A0A1H1XDV6_9ACTN</name>
<keyword evidence="4" id="KW-1185">Reference proteome</keyword>
<dbReference type="InterPro" id="IPR010799">
    <property type="entry name" value="MlrC_C"/>
</dbReference>
<evidence type="ECO:0000259" key="2">
    <source>
        <dbReference type="Pfam" id="PF07364"/>
    </source>
</evidence>
<dbReference type="OrthoDB" id="9815420at2"/>